<evidence type="ECO:0000313" key="1">
    <source>
        <dbReference type="EMBL" id="TWT35974.1"/>
    </source>
</evidence>
<dbReference type="AlphaFoldDB" id="A0A5C5VBI4"/>
<name>A0A5C5VBI4_9BACT</name>
<evidence type="ECO:0000313" key="2">
    <source>
        <dbReference type="Proteomes" id="UP000316714"/>
    </source>
</evidence>
<dbReference type="RefSeq" id="WP_146562529.1">
    <property type="nucleotide sequence ID" value="NZ_SIHJ01000001.1"/>
</dbReference>
<keyword evidence="2" id="KW-1185">Reference proteome</keyword>
<reference evidence="1 2" key="1">
    <citation type="submission" date="2019-02" db="EMBL/GenBank/DDBJ databases">
        <title>Deep-cultivation of Planctomycetes and their phenomic and genomic characterization uncovers novel biology.</title>
        <authorList>
            <person name="Wiegand S."/>
            <person name="Jogler M."/>
            <person name="Boedeker C."/>
            <person name="Pinto D."/>
            <person name="Vollmers J."/>
            <person name="Rivas-Marin E."/>
            <person name="Kohn T."/>
            <person name="Peeters S.H."/>
            <person name="Heuer A."/>
            <person name="Rast P."/>
            <person name="Oberbeckmann S."/>
            <person name="Bunk B."/>
            <person name="Jeske O."/>
            <person name="Meyerdierks A."/>
            <person name="Storesund J.E."/>
            <person name="Kallscheuer N."/>
            <person name="Luecker S."/>
            <person name="Lage O.M."/>
            <person name="Pohl T."/>
            <person name="Merkel B.J."/>
            <person name="Hornburger P."/>
            <person name="Mueller R.-W."/>
            <person name="Bruemmer F."/>
            <person name="Labrenz M."/>
            <person name="Spormann A.M."/>
            <person name="Op Den Camp H."/>
            <person name="Overmann J."/>
            <person name="Amann R."/>
            <person name="Jetten M.S.M."/>
            <person name="Mascher T."/>
            <person name="Medema M.H."/>
            <person name="Devos D.P."/>
            <person name="Kaster A.-K."/>
            <person name="Ovreas L."/>
            <person name="Rohde M."/>
            <person name="Galperin M.Y."/>
            <person name="Jogler C."/>
        </authorList>
    </citation>
    <scope>NUCLEOTIDE SEQUENCE [LARGE SCALE GENOMIC DNA]</scope>
    <source>
        <strain evidence="1 2">KOR34</strain>
    </source>
</reference>
<accession>A0A5C5VBI4</accession>
<gene>
    <name evidence="1" type="ORF">KOR34_08710</name>
</gene>
<dbReference type="Proteomes" id="UP000316714">
    <property type="component" value="Unassembled WGS sequence"/>
</dbReference>
<sequence>MTENDGREFRHDVPDALMRGERSVIEIAVGVLVDNLACEDGPTGCAEFDALPYQERLRRLDQLLSVLLVPSRERDALLEPESLRVAVAAVYHWVESELLAEIDNDERLADFVAESGNEIESLRSIVSSACENVGQPLLEPDEQREVYRRAVRFLCNRTFSVIDRRVACSTTTVEERVRPHRSPPSSDGGSDLTQLLLRLQQLTSVGR</sequence>
<protein>
    <submittedName>
        <fullName evidence="1">Uncharacterized protein</fullName>
    </submittedName>
</protein>
<proteinExistence type="predicted"/>
<dbReference type="EMBL" id="SIHJ01000001">
    <property type="protein sequence ID" value="TWT35974.1"/>
    <property type="molecule type" value="Genomic_DNA"/>
</dbReference>
<organism evidence="1 2">
    <name type="scientific">Posidoniimonas corsicana</name>
    <dbReference type="NCBI Taxonomy" id="1938618"/>
    <lineage>
        <taxon>Bacteria</taxon>
        <taxon>Pseudomonadati</taxon>
        <taxon>Planctomycetota</taxon>
        <taxon>Planctomycetia</taxon>
        <taxon>Pirellulales</taxon>
        <taxon>Lacipirellulaceae</taxon>
        <taxon>Posidoniimonas</taxon>
    </lineage>
</organism>
<comment type="caution">
    <text evidence="1">The sequence shown here is derived from an EMBL/GenBank/DDBJ whole genome shotgun (WGS) entry which is preliminary data.</text>
</comment>